<organism evidence="6 7">
    <name type="scientific">Amycolatopsis bullii</name>
    <dbReference type="NCBI Taxonomy" id="941987"/>
    <lineage>
        <taxon>Bacteria</taxon>
        <taxon>Bacillati</taxon>
        <taxon>Actinomycetota</taxon>
        <taxon>Actinomycetes</taxon>
        <taxon>Pseudonocardiales</taxon>
        <taxon>Pseudonocardiaceae</taxon>
        <taxon>Amycolatopsis</taxon>
    </lineage>
</organism>
<dbReference type="SMART" id="SM00420">
    <property type="entry name" value="HTH_DEOR"/>
    <property type="match status" value="1"/>
</dbReference>
<dbReference type="SMART" id="SM01134">
    <property type="entry name" value="DeoRC"/>
    <property type="match status" value="1"/>
</dbReference>
<evidence type="ECO:0000259" key="5">
    <source>
        <dbReference type="PROSITE" id="PS51000"/>
    </source>
</evidence>
<dbReference type="RefSeq" id="WP_191315668.1">
    <property type="nucleotide sequence ID" value="NZ_BNAW01000046.1"/>
</dbReference>
<feature type="compositionally biased region" description="Basic and acidic residues" evidence="4">
    <location>
        <begin position="12"/>
        <end position="22"/>
    </location>
</feature>
<dbReference type="InterPro" id="IPR001034">
    <property type="entry name" value="DeoR_HTH"/>
</dbReference>
<dbReference type="PROSITE" id="PS51000">
    <property type="entry name" value="HTH_DEOR_2"/>
    <property type="match status" value="1"/>
</dbReference>
<dbReference type="InterPro" id="IPR036390">
    <property type="entry name" value="WH_DNA-bd_sf"/>
</dbReference>
<sequence length="281" mass="30503">MSGGTAPASSSGDRKTRPSDAVVEQRRQDILDHVIEQGEVRIDDLTARFKVSLMTMHRDLDDLAERRLLRKLRGKVEAYPALTIESAARFRDTLHHGEKEALGQAAANHVQPGQTVFVDDSTTLLPLVKRLAEIDALTVVTNSLHAARLLGPKVEVVLAGGRYSHEYDSCAGPEVLNLLDSIRADVSFVSVTAVAVGRLFHPDRDYAELKKAALKVANHTVLVVDHSKFGRTATYAHGDVGDYDLLITGQATPTEEIEAALNAGTAIEIVEHVAEGQPYDS</sequence>
<evidence type="ECO:0000313" key="7">
    <source>
        <dbReference type="Proteomes" id="UP000649955"/>
    </source>
</evidence>
<feature type="domain" description="HTH deoR-type" evidence="5">
    <location>
        <begin position="23"/>
        <end position="78"/>
    </location>
</feature>
<dbReference type="EMBL" id="BNAW01000046">
    <property type="protein sequence ID" value="GHG39209.1"/>
    <property type="molecule type" value="Genomic_DNA"/>
</dbReference>
<dbReference type="PROSITE" id="PS00894">
    <property type="entry name" value="HTH_DEOR_1"/>
    <property type="match status" value="1"/>
</dbReference>
<dbReference type="PANTHER" id="PTHR30363">
    <property type="entry name" value="HTH-TYPE TRANSCRIPTIONAL REGULATOR SRLR-RELATED"/>
    <property type="match status" value="1"/>
</dbReference>
<keyword evidence="3" id="KW-0804">Transcription</keyword>
<dbReference type="PANTHER" id="PTHR30363:SF44">
    <property type="entry name" value="AGA OPERON TRANSCRIPTIONAL REPRESSOR-RELATED"/>
    <property type="match status" value="1"/>
</dbReference>
<dbReference type="SUPFAM" id="SSF46785">
    <property type="entry name" value="Winged helix' DNA-binding domain"/>
    <property type="match status" value="1"/>
</dbReference>
<accession>A0ABQ3KQH3</accession>
<dbReference type="InterPro" id="IPR037171">
    <property type="entry name" value="NagB/RpiA_transferase-like"/>
</dbReference>
<dbReference type="Proteomes" id="UP000649955">
    <property type="component" value="Unassembled WGS sequence"/>
</dbReference>
<reference evidence="7" key="1">
    <citation type="journal article" date="2019" name="Int. J. Syst. Evol. Microbiol.">
        <title>The Global Catalogue of Microorganisms (GCM) 10K type strain sequencing project: providing services to taxonomists for standard genome sequencing and annotation.</title>
        <authorList>
            <consortium name="The Broad Institute Genomics Platform"/>
            <consortium name="The Broad Institute Genome Sequencing Center for Infectious Disease"/>
            <person name="Wu L."/>
            <person name="Ma J."/>
        </authorList>
    </citation>
    <scope>NUCLEOTIDE SEQUENCE [LARGE SCALE GENOMIC DNA]</scope>
    <source>
        <strain evidence="7">CGMCC 4.7680</strain>
    </source>
</reference>
<dbReference type="Gene3D" id="1.10.10.10">
    <property type="entry name" value="Winged helix-like DNA-binding domain superfamily/Winged helix DNA-binding domain"/>
    <property type="match status" value="1"/>
</dbReference>
<dbReference type="InterPro" id="IPR018356">
    <property type="entry name" value="Tscrpt_reg_HTH_DeoR_CS"/>
</dbReference>
<name>A0ABQ3KQH3_9PSEU</name>
<dbReference type="SUPFAM" id="SSF100950">
    <property type="entry name" value="NagB/RpiA/CoA transferase-like"/>
    <property type="match status" value="1"/>
</dbReference>
<proteinExistence type="predicted"/>
<dbReference type="InterPro" id="IPR036388">
    <property type="entry name" value="WH-like_DNA-bd_sf"/>
</dbReference>
<feature type="region of interest" description="Disordered" evidence="4">
    <location>
        <begin position="1"/>
        <end position="22"/>
    </location>
</feature>
<evidence type="ECO:0000313" key="6">
    <source>
        <dbReference type="EMBL" id="GHG39209.1"/>
    </source>
</evidence>
<dbReference type="Gene3D" id="3.40.50.1360">
    <property type="match status" value="1"/>
</dbReference>
<keyword evidence="1" id="KW-0805">Transcription regulation</keyword>
<evidence type="ECO:0000256" key="3">
    <source>
        <dbReference type="ARBA" id="ARBA00023163"/>
    </source>
</evidence>
<evidence type="ECO:0000256" key="1">
    <source>
        <dbReference type="ARBA" id="ARBA00023015"/>
    </source>
</evidence>
<evidence type="ECO:0000256" key="2">
    <source>
        <dbReference type="ARBA" id="ARBA00023125"/>
    </source>
</evidence>
<dbReference type="InterPro" id="IPR014036">
    <property type="entry name" value="DeoR-like_C"/>
</dbReference>
<dbReference type="Pfam" id="PF08220">
    <property type="entry name" value="HTH_DeoR"/>
    <property type="match status" value="1"/>
</dbReference>
<dbReference type="InterPro" id="IPR050313">
    <property type="entry name" value="Carb_Metab_HTH_regulators"/>
</dbReference>
<keyword evidence="7" id="KW-1185">Reference proteome</keyword>
<dbReference type="Pfam" id="PF00455">
    <property type="entry name" value="DeoRC"/>
    <property type="match status" value="1"/>
</dbReference>
<keyword evidence="2" id="KW-0238">DNA-binding</keyword>
<gene>
    <name evidence="6" type="ORF">GCM10017567_70610</name>
</gene>
<evidence type="ECO:0000256" key="4">
    <source>
        <dbReference type="SAM" id="MobiDB-lite"/>
    </source>
</evidence>
<protein>
    <submittedName>
        <fullName evidence="6">DeoR family transcriptional regulator</fullName>
    </submittedName>
</protein>
<comment type="caution">
    <text evidence="6">The sequence shown here is derived from an EMBL/GenBank/DDBJ whole genome shotgun (WGS) entry which is preliminary data.</text>
</comment>